<keyword evidence="1" id="KW-1133">Transmembrane helix</keyword>
<dbReference type="OrthoDB" id="199424at2"/>
<sequence length="184" mass="20777">MTNYDIENELKSNLISDEKLIWTGKPKTGIVFRSSDAFLIPFSLRWGGFAVFWETSVLATGAPFPFALFGIPFILVGLYITVGRFFLDAKKRANTIYGITPDRIIIKTGIFSMEIKSLNIRTLSDVTINQKADNSGTITLGPTDFRYAMMQGMEWPGANQPPRLELIEDVKSVYDKIINLQRQK</sequence>
<reference evidence="2 3" key="1">
    <citation type="submission" date="2019-01" db="EMBL/GenBank/DDBJ databases">
        <title>Hymenobacter humicola sp. nov., isolated from soils in Antarctica.</title>
        <authorList>
            <person name="Sedlacek I."/>
            <person name="Holochova P."/>
            <person name="Kralova S."/>
            <person name="Pantucek R."/>
            <person name="Stankova E."/>
            <person name="Vrbovska V."/>
            <person name="Kristofova L."/>
            <person name="Svec P."/>
            <person name="Busse H.-J."/>
        </authorList>
    </citation>
    <scope>NUCLEOTIDE SEQUENCE [LARGE SCALE GENOMIC DNA]</scope>
    <source>
        <strain evidence="2 3">CCM 8852</strain>
    </source>
</reference>
<keyword evidence="1" id="KW-0812">Transmembrane</keyword>
<proteinExistence type="predicted"/>
<organism evidence="2 3">
    <name type="scientific">Hymenobacter rubripertinctus</name>
    <dbReference type="NCBI Taxonomy" id="2029981"/>
    <lineage>
        <taxon>Bacteria</taxon>
        <taxon>Pseudomonadati</taxon>
        <taxon>Bacteroidota</taxon>
        <taxon>Cytophagia</taxon>
        <taxon>Cytophagales</taxon>
        <taxon>Hymenobacteraceae</taxon>
        <taxon>Hymenobacter</taxon>
    </lineage>
</organism>
<comment type="caution">
    <text evidence="2">The sequence shown here is derived from an EMBL/GenBank/DDBJ whole genome shotgun (WGS) entry which is preliminary data.</text>
</comment>
<dbReference type="EMBL" id="QYCN01000013">
    <property type="protein sequence ID" value="RIY10221.1"/>
    <property type="molecule type" value="Genomic_DNA"/>
</dbReference>
<keyword evidence="1" id="KW-0472">Membrane</keyword>
<dbReference type="RefSeq" id="WP_119655697.1">
    <property type="nucleotide sequence ID" value="NZ_JBHUOI010000001.1"/>
</dbReference>
<keyword evidence="3" id="KW-1185">Reference proteome</keyword>
<feature type="transmembrane region" description="Helical" evidence="1">
    <location>
        <begin position="66"/>
        <end position="87"/>
    </location>
</feature>
<evidence type="ECO:0000313" key="3">
    <source>
        <dbReference type="Proteomes" id="UP000284250"/>
    </source>
</evidence>
<evidence type="ECO:0000256" key="1">
    <source>
        <dbReference type="SAM" id="Phobius"/>
    </source>
</evidence>
<dbReference type="Proteomes" id="UP000284250">
    <property type="component" value="Unassembled WGS sequence"/>
</dbReference>
<evidence type="ECO:0000313" key="2">
    <source>
        <dbReference type="EMBL" id="RIY10221.1"/>
    </source>
</evidence>
<name>A0A418QYI8_9BACT</name>
<accession>A0A418QYI8</accession>
<dbReference type="AlphaFoldDB" id="A0A418QYI8"/>
<gene>
    <name evidence="2" type="ORF">D0T11_10230</name>
</gene>
<protein>
    <submittedName>
        <fullName evidence="2">PH domain-containing protein</fullName>
    </submittedName>
</protein>